<organism evidence="3 4">
    <name type="scientific">Nitratidesulfovibrio vulgaris (strain DP4)</name>
    <name type="common">Desulfovibrio vulgaris</name>
    <dbReference type="NCBI Taxonomy" id="391774"/>
    <lineage>
        <taxon>Bacteria</taxon>
        <taxon>Pseudomonadati</taxon>
        <taxon>Thermodesulfobacteriota</taxon>
        <taxon>Desulfovibrionia</taxon>
        <taxon>Desulfovibrionales</taxon>
        <taxon>Desulfovibrionaceae</taxon>
        <taxon>Nitratidesulfovibrio</taxon>
    </lineage>
</organism>
<feature type="region of interest" description="Disordered" evidence="1">
    <location>
        <begin position="283"/>
        <end position="305"/>
    </location>
</feature>
<protein>
    <submittedName>
        <fullName evidence="3">Glycosyl transferase, family 2</fullName>
    </submittedName>
</protein>
<dbReference type="InterPro" id="IPR001173">
    <property type="entry name" value="Glyco_trans_2-like"/>
</dbReference>
<dbReference type="RefSeq" id="WP_011793121.1">
    <property type="nucleotide sequence ID" value="NC_008751.1"/>
</dbReference>
<reference evidence="4" key="1">
    <citation type="journal article" date="2009" name="Environ. Microbiol.">
        <title>Contribution of mobile genetic elements to Desulfovibrio vulgaris genome plasticity.</title>
        <authorList>
            <person name="Walker C.B."/>
            <person name="Stolyar S."/>
            <person name="Chivian D."/>
            <person name="Pinel N."/>
            <person name="Gabster J.A."/>
            <person name="Dehal P.S."/>
            <person name="He Z."/>
            <person name="Yang Z.K."/>
            <person name="Yen H.C."/>
            <person name="Zhou J."/>
            <person name="Wall J.D."/>
            <person name="Hazen T.C."/>
            <person name="Arkin A.P."/>
            <person name="Stahl D.A."/>
        </authorList>
    </citation>
    <scope>NUCLEOTIDE SEQUENCE [LARGE SCALE GENOMIC DNA]</scope>
    <source>
        <strain evidence="4">DP4</strain>
    </source>
</reference>
<dbReference type="PANTHER" id="PTHR43685">
    <property type="entry name" value="GLYCOSYLTRANSFERASE"/>
    <property type="match status" value="1"/>
</dbReference>
<dbReference type="GO" id="GO:0016740">
    <property type="term" value="F:transferase activity"/>
    <property type="evidence" value="ECO:0007669"/>
    <property type="project" value="UniProtKB-KW"/>
</dbReference>
<dbReference type="EMBL" id="CP000527">
    <property type="protein sequence ID" value="ABM29857.1"/>
    <property type="molecule type" value="Genomic_DNA"/>
</dbReference>
<dbReference type="AlphaFoldDB" id="A0A0H3ABZ7"/>
<gene>
    <name evidence="3" type="ordered locus">Dvul_2846</name>
</gene>
<accession>A0A0H3ABZ7</accession>
<feature type="compositionally biased region" description="Polar residues" evidence="1">
    <location>
        <begin position="293"/>
        <end position="305"/>
    </location>
</feature>
<dbReference type="PANTHER" id="PTHR43685:SF2">
    <property type="entry name" value="GLYCOSYLTRANSFERASE 2-LIKE DOMAIN-CONTAINING PROTEIN"/>
    <property type="match status" value="1"/>
</dbReference>
<dbReference type="InterPro" id="IPR029044">
    <property type="entry name" value="Nucleotide-diphossugar_trans"/>
</dbReference>
<name>A0A0H3ABZ7_NITV4</name>
<dbReference type="HOGENOM" id="CLU_025996_0_7_7"/>
<sequence length="305" mass="33597">MSPQVSIVIPNHDYGRYLDACLDSLAAQTLPAQRMEVIVVDDASGDDSLERAARWQTHHPWKAFTVVPLSRVGRPGPVRNAGLRRAQATLMLCLDPDDTLAPEALARMVEALDNAPHAHIASSDYFEHSGEHIRRVNIPDDDSPVLPTQNPCHSASLFRREVWEATGGYTAATAYEDWDFWVRAASCGMRRVRVPYPLVHYRLRDDGFWAGASADDAKAKAAIVRRTPAFFAPEVRGWAVAILRGETWMPAFPRGVIPTAEALRAFRDDCMARLGPQADSLFTALPGWPRKTGSPSRSGETGQSG</sequence>
<dbReference type="CDD" id="cd00761">
    <property type="entry name" value="Glyco_tranf_GTA_type"/>
    <property type="match status" value="1"/>
</dbReference>
<dbReference type="KEGG" id="dvl:Dvul_2846"/>
<proteinExistence type="predicted"/>
<dbReference type="Pfam" id="PF00535">
    <property type="entry name" value="Glycos_transf_2"/>
    <property type="match status" value="1"/>
</dbReference>
<feature type="domain" description="Glycosyltransferase 2-like" evidence="2">
    <location>
        <begin position="6"/>
        <end position="165"/>
    </location>
</feature>
<dbReference type="Gene3D" id="3.90.550.10">
    <property type="entry name" value="Spore Coat Polysaccharide Biosynthesis Protein SpsA, Chain A"/>
    <property type="match status" value="1"/>
</dbReference>
<evidence type="ECO:0000259" key="2">
    <source>
        <dbReference type="Pfam" id="PF00535"/>
    </source>
</evidence>
<dbReference type="Proteomes" id="UP000009173">
    <property type="component" value="Chromosome"/>
</dbReference>
<evidence type="ECO:0000256" key="1">
    <source>
        <dbReference type="SAM" id="MobiDB-lite"/>
    </source>
</evidence>
<dbReference type="SUPFAM" id="SSF53448">
    <property type="entry name" value="Nucleotide-diphospho-sugar transferases"/>
    <property type="match status" value="1"/>
</dbReference>
<evidence type="ECO:0000313" key="3">
    <source>
        <dbReference type="EMBL" id="ABM29857.1"/>
    </source>
</evidence>
<evidence type="ECO:0000313" key="4">
    <source>
        <dbReference type="Proteomes" id="UP000009173"/>
    </source>
</evidence>
<dbReference type="InterPro" id="IPR050834">
    <property type="entry name" value="Glycosyltransf_2"/>
</dbReference>
<keyword evidence="3" id="KW-0808">Transferase</keyword>